<reference evidence="3" key="4">
    <citation type="journal article" date="2015" name="PLoS ONE">
        <title>Comprehensive Evaluation of Toxoplasma gondii VEG and Neospora caninum LIV Genomes with Tachyzoite Stage Transcriptome and Proteome Defines Novel Transcript Features.</title>
        <authorList>
            <person name="Ramaprasad A."/>
            <person name="Mourier T."/>
            <person name="Naeem R."/>
            <person name="Malas T.B."/>
            <person name="Moussa E."/>
            <person name="Panigrahi A."/>
            <person name="Vermont S.J."/>
            <person name="Otto T.D."/>
            <person name="Wastling J."/>
            <person name="Pain A."/>
        </authorList>
    </citation>
    <scope>NUCLEOTIDE SEQUENCE</scope>
    <source>
        <strain evidence="3">Liverpool</strain>
    </source>
</reference>
<accession>F0VNI4</accession>
<dbReference type="EMBL" id="LN714486">
    <property type="protein sequence ID" value="CEL70011.1"/>
    <property type="molecule type" value="Genomic_DNA"/>
</dbReference>
<dbReference type="Proteomes" id="UP000007494">
    <property type="component" value="Chromosome XI"/>
</dbReference>
<dbReference type="OMA" id="NTGCATM"/>
<evidence type="ECO:0000256" key="1">
    <source>
        <dbReference type="SAM" id="MobiDB-lite"/>
    </source>
</evidence>
<evidence type="ECO:0000313" key="4">
    <source>
        <dbReference type="Proteomes" id="UP000007494"/>
    </source>
</evidence>
<proteinExistence type="predicted"/>
<dbReference type="AlphaFoldDB" id="F0VNI4"/>
<evidence type="ECO:0000313" key="3">
    <source>
        <dbReference type="EMBL" id="CEL70011.1"/>
    </source>
</evidence>
<dbReference type="RefSeq" id="XP_003885308.1">
    <property type="nucleotide sequence ID" value="XM_003885259.1"/>
</dbReference>
<feature type="region of interest" description="Disordered" evidence="1">
    <location>
        <begin position="1"/>
        <end position="52"/>
    </location>
</feature>
<feature type="compositionally biased region" description="Low complexity" evidence="1">
    <location>
        <begin position="33"/>
        <end position="45"/>
    </location>
</feature>
<name>F0VNI4_NEOCL</name>
<dbReference type="GeneID" id="13440693"/>
<gene>
    <name evidence="3" type="ORF">BN1204_057030</name>
    <name evidence="2" type="ORF">NCLIV_057030</name>
</gene>
<protein>
    <submittedName>
        <fullName evidence="2">Uncharacterized protein</fullName>
    </submittedName>
</protein>
<reference evidence="4" key="3">
    <citation type="journal article" date="2012" name="PLoS Pathog.">
        <title>Comparative genomics of the apicomplexan parasites Toxoplasma gondii and Neospora caninum: Coccidia differing in host range and transmission strategy.</title>
        <authorList>
            <person name="Reid A.J."/>
            <person name="Vermont S.J."/>
            <person name="Cotton J.A."/>
            <person name="Harris D."/>
            <person name="Hill-Cawthorne G.A."/>
            <person name="Konen-Waisman S."/>
            <person name="Latham S.M."/>
            <person name="Mourier T."/>
            <person name="Norton R."/>
            <person name="Quail M.A."/>
            <person name="Sanders M."/>
            <person name="Shanmugam D."/>
            <person name="Sohal A."/>
            <person name="Wasmuth J.D."/>
            <person name="Brunk B."/>
            <person name="Grigg M.E."/>
            <person name="Howard J.C."/>
            <person name="Parkinson J."/>
            <person name="Roos D.S."/>
            <person name="Trees A.J."/>
            <person name="Berriman M."/>
            <person name="Pain A."/>
            <person name="Wastling J.M."/>
        </authorList>
    </citation>
    <scope>NUCLEOTIDE SEQUENCE [LARGE SCALE GENOMIC DNA]</scope>
    <source>
        <strain evidence="4">Liverpool</strain>
    </source>
</reference>
<dbReference type="eggNOG" id="ENOG502QZNT">
    <property type="taxonomic scope" value="Eukaryota"/>
</dbReference>
<dbReference type="InParanoid" id="F0VNI4"/>
<sequence>MNLDEAYCPPPSRHHRRHRERKLDAELCEDQESGGASSPQSGASPVDATGETLSLSSTFDGYRGFSTPSIMLTQSGHLHNIAGGASSFLSVAGNPGYFAQPQNATFTPQPNTGCATMAVQSSPSPVFLPGDCQSAVFVQQASPTQQFVVRPGQPQVALQPTLHQGCVQATGLQQGVQPAGLTQPPMSLQSGMRLIPANIPQTAVQSPCQTPFVFQPQLHQAPVQVHSPPVTLAPGTPQITAAAPVCSSCLRPAEPAVSLPHGSCHRPSASEPQMLILQSPAVSYPPGASALYGGSGAAATVPLAQTGAMPTAFPQLQPQVLWPALRQGQPVSCCYPVGGSATAAMTVVGSPKVAIQGGSPGMMVSSGGHVNLQLPQGVVLAVPGMGSTPVAEAASGQPVLVLGGGSVLRDASGLGYPTALSAVPPSIAALQAGHVFSRSGKKGSAGEGEDGRKDRQQTGTLWCGPSGR</sequence>
<keyword evidence="4" id="KW-1185">Reference proteome</keyword>
<dbReference type="EMBL" id="FR823392">
    <property type="protein sequence ID" value="CBZ55280.1"/>
    <property type="molecule type" value="Genomic_DNA"/>
</dbReference>
<evidence type="ECO:0000313" key="2">
    <source>
        <dbReference type="EMBL" id="CBZ55280.1"/>
    </source>
</evidence>
<organism evidence="2 4">
    <name type="scientific">Neospora caninum (strain Liverpool)</name>
    <dbReference type="NCBI Taxonomy" id="572307"/>
    <lineage>
        <taxon>Eukaryota</taxon>
        <taxon>Sar</taxon>
        <taxon>Alveolata</taxon>
        <taxon>Apicomplexa</taxon>
        <taxon>Conoidasida</taxon>
        <taxon>Coccidia</taxon>
        <taxon>Eucoccidiorida</taxon>
        <taxon>Eimeriorina</taxon>
        <taxon>Sarcocystidae</taxon>
        <taxon>Neospora</taxon>
    </lineage>
</organism>
<reference evidence="2" key="2">
    <citation type="submission" date="2011-03" db="EMBL/GenBank/DDBJ databases">
        <title>Comparative genomics and transcriptomics of Neospora caninum and Toxoplasma gondii.</title>
        <authorList>
            <person name="Reid A.J."/>
            <person name="Sohal A."/>
            <person name="Harris D."/>
            <person name="Quail M."/>
            <person name="Sanders M."/>
            <person name="Berriman M."/>
            <person name="Wastling J.M."/>
            <person name="Pain A."/>
        </authorList>
    </citation>
    <scope>NUCLEOTIDE SEQUENCE</scope>
    <source>
        <strain evidence="2">Liverpool</strain>
    </source>
</reference>
<reference evidence="2" key="1">
    <citation type="submission" date="2011-02" db="EMBL/GenBank/DDBJ databases">
        <authorList>
            <person name="Aslett M."/>
        </authorList>
    </citation>
    <scope>NUCLEOTIDE SEQUENCE</scope>
    <source>
        <strain evidence="2">Liverpool</strain>
    </source>
</reference>
<feature type="region of interest" description="Disordered" evidence="1">
    <location>
        <begin position="438"/>
        <end position="468"/>
    </location>
</feature>
<dbReference type="OrthoDB" id="331214at2759"/>
<dbReference type="VEuPathDB" id="ToxoDB:NCLIV_057030"/>